<protein>
    <recommendedName>
        <fullName evidence="13">Arginine biosynthesis bifunctional protein ArgJ</fullName>
    </recommendedName>
    <domain>
        <recommendedName>
            <fullName evidence="13">Glutamate N-acetyltransferase</fullName>
            <ecNumber evidence="13">2.3.1.35</ecNumber>
        </recommendedName>
        <alternativeName>
            <fullName evidence="13">Ornithine acetyltransferase</fullName>
            <shortName evidence="13">OATase</shortName>
        </alternativeName>
        <alternativeName>
            <fullName evidence="13">Ornithine transacetylase</fullName>
        </alternativeName>
    </domain>
    <domain>
        <recommendedName>
            <fullName evidence="13">Amino-acid acetyltransferase</fullName>
            <ecNumber evidence="13">2.3.1.1</ecNumber>
        </recommendedName>
        <alternativeName>
            <fullName evidence="13">N-acetylglutamate synthase</fullName>
            <shortName evidence="13">AGSase</shortName>
        </alternativeName>
    </domain>
    <component>
        <recommendedName>
            <fullName evidence="13">Arginine biosynthesis bifunctional protein ArgJ alpha chain</fullName>
        </recommendedName>
    </component>
    <component>
        <recommendedName>
            <fullName evidence="13">Arginine biosynthesis bifunctional protein ArgJ beta chain</fullName>
        </recommendedName>
    </component>
</protein>
<evidence type="ECO:0000313" key="14">
    <source>
        <dbReference type="EMBL" id="RKD24332.1"/>
    </source>
</evidence>
<keyword evidence="8 13" id="KW-0511">Multifunctional enzyme</keyword>
<evidence type="ECO:0000256" key="9">
    <source>
        <dbReference type="ARBA" id="ARBA00023315"/>
    </source>
</evidence>
<dbReference type="InterPro" id="IPR002813">
    <property type="entry name" value="Arg_biosynth_ArgJ"/>
</dbReference>
<keyword evidence="5 13" id="KW-0028">Amino-acid biosynthesis</keyword>
<keyword evidence="4 13" id="KW-0055">Arginine biosynthesis</keyword>
<dbReference type="RefSeq" id="WP_120189626.1">
    <property type="nucleotide sequence ID" value="NZ_MCHY01000008.1"/>
</dbReference>
<evidence type="ECO:0000256" key="4">
    <source>
        <dbReference type="ARBA" id="ARBA00022571"/>
    </source>
</evidence>
<comment type="caution">
    <text evidence="14">The sequence shown here is derived from an EMBL/GenBank/DDBJ whole genome shotgun (WGS) entry which is preliminary data.</text>
</comment>
<feature type="binding site" evidence="13">
    <location>
        <position position="180"/>
    </location>
    <ligand>
        <name>substrate</name>
    </ligand>
</feature>
<dbReference type="EC" id="2.3.1.35" evidence="13"/>
<dbReference type="PANTHER" id="PTHR23100">
    <property type="entry name" value="ARGININE BIOSYNTHESIS BIFUNCTIONAL PROTEIN ARGJ"/>
    <property type="match status" value="1"/>
</dbReference>
<evidence type="ECO:0000256" key="12">
    <source>
        <dbReference type="ARBA" id="ARBA00054976"/>
    </source>
</evidence>
<organism evidence="14 15">
    <name type="scientific">Ammoniphilus oxalaticus</name>
    <dbReference type="NCBI Taxonomy" id="66863"/>
    <lineage>
        <taxon>Bacteria</taxon>
        <taxon>Bacillati</taxon>
        <taxon>Bacillota</taxon>
        <taxon>Bacilli</taxon>
        <taxon>Bacillales</taxon>
        <taxon>Paenibacillaceae</taxon>
        <taxon>Aneurinibacillus group</taxon>
        <taxon>Ammoniphilus</taxon>
    </lineage>
</organism>
<dbReference type="HAMAP" id="MF_01106">
    <property type="entry name" value="ArgJ"/>
    <property type="match status" value="1"/>
</dbReference>
<feature type="chain" id="PRO_5023357158" description="Arginine biosynthesis bifunctional protein ArgJ alpha chain" evidence="13">
    <location>
        <begin position="1"/>
        <end position="190"/>
    </location>
</feature>
<dbReference type="AlphaFoldDB" id="A0A419SK27"/>
<sequence length="404" mass="42923">MMKIVEGSIAKPKGFLATGLHCGIKESADSLDLGVVISEQPAVSAAVYTTNLFQAAPLHVTKQSIEKNEGKLQAVIVNSGNANACTGDRGWNDAQAMQQAVGEAFSIPTEMVGVASTGVIGEYLPMDKIQAGIRQLPPHVSEQSGPLFSKAILTTDLVEKTICVELSIDGQTITIAGAAKGSGMIHPNMATMLSFITTDAAIEPVFLQQILKKATDESFNMITVDGDTSTNDMVVVLANGLASNVMLTEQHPQAEAFYEALCFVMQDLAKKIARDGEGATKLIEVEVRQAPSIEAARQIAKSVIGSSLVKTAVYGADANWGRIICAVGYSGAQINPDLVDVLLGEIQVVKASFPVPFDEGLAKDYLEQENVKIVIDLHSGIEGAVAWGCDLTYDYVKINASYRT</sequence>
<feature type="site" description="Cleavage; by autolysis" evidence="13">
    <location>
        <begin position="190"/>
        <end position="191"/>
    </location>
</feature>
<dbReference type="Gene3D" id="3.10.20.340">
    <property type="entry name" value="ArgJ beta chain, C-terminal domain"/>
    <property type="match status" value="1"/>
</dbReference>
<feature type="binding site" evidence="13">
    <location>
        <position position="277"/>
    </location>
    <ligand>
        <name>substrate</name>
    </ligand>
</feature>
<dbReference type="FunFam" id="3.60.70.12:FF:000001">
    <property type="entry name" value="Arginine biosynthesis bifunctional protein ArgJ, chloroplastic"/>
    <property type="match status" value="1"/>
</dbReference>
<dbReference type="GO" id="GO:0004358">
    <property type="term" value="F:L-glutamate N-acetyltransferase activity, acting on acetyl-L-ornithine as donor"/>
    <property type="evidence" value="ECO:0007669"/>
    <property type="project" value="UniProtKB-UniRule"/>
</dbReference>
<keyword evidence="13" id="KW-0963">Cytoplasm</keyword>
<dbReference type="SUPFAM" id="SSF56266">
    <property type="entry name" value="DmpA/ArgJ-like"/>
    <property type="match status" value="1"/>
</dbReference>
<evidence type="ECO:0000256" key="11">
    <source>
        <dbReference type="ARBA" id="ARBA00049439"/>
    </source>
</evidence>
<evidence type="ECO:0000256" key="3">
    <source>
        <dbReference type="ARBA" id="ARBA00011475"/>
    </source>
</evidence>
<keyword evidence="7 13" id="KW-0068">Autocatalytic cleavage</keyword>
<keyword evidence="9 13" id="KW-0012">Acyltransferase</keyword>
<evidence type="ECO:0000256" key="2">
    <source>
        <dbReference type="ARBA" id="ARBA00006774"/>
    </source>
</evidence>
<dbReference type="FunFam" id="3.30.2330.10:FF:000001">
    <property type="entry name" value="Arginine biosynthesis bifunctional protein ArgJ, mitochondrial"/>
    <property type="match status" value="1"/>
</dbReference>
<dbReference type="Proteomes" id="UP000284219">
    <property type="component" value="Unassembled WGS sequence"/>
</dbReference>
<comment type="catalytic activity">
    <reaction evidence="10 13">
        <text>L-glutamate + acetyl-CoA = N-acetyl-L-glutamate + CoA + H(+)</text>
        <dbReference type="Rhea" id="RHEA:24292"/>
        <dbReference type="ChEBI" id="CHEBI:15378"/>
        <dbReference type="ChEBI" id="CHEBI:29985"/>
        <dbReference type="ChEBI" id="CHEBI:44337"/>
        <dbReference type="ChEBI" id="CHEBI:57287"/>
        <dbReference type="ChEBI" id="CHEBI:57288"/>
        <dbReference type="EC" id="2.3.1.1"/>
    </reaction>
</comment>
<dbReference type="EMBL" id="MCHY01000008">
    <property type="protein sequence ID" value="RKD24332.1"/>
    <property type="molecule type" value="Genomic_DNA"/>
</dbReference>
<dbReference type="GO" id="GO:0006592">
    <property type="term" value="P:ornithine biosynthetic process"/>
    <property type="evidence" value="ECO:0007669"/>
    <property type="project" value="TreeGrafter"/>
</dbReference>
<accession>A0A419SK27</accession>
<comment type="subunit">
    <text evidence="3 13">Heterotetramer of two alpha and two beta chains.</text>
</comment>
<evidence type="ECO:0000256" key="5">
    <source>
        <dbReference type="ARBA" id="ARBA00022605"/>
    </source>
</evidence>
<dbReference type="InterPro" id="IPR016117">
    <property type="entry name" value="ArgJ-like_dom_sf"/>
</dbReference>
<keyword evidence="6 13" id="KW-0808">Transferase</keyword>
<comment type="pathway">
    <text evidence="13">Amino-acid biosynthesis; L-arginine biosynthesis; N(2)-acetyl-L-ornithine from L-glutamate: step 1/4.</text>
</comment>
<keyword evidence="15" id="KW-1185">Reference proteome</keyword>
<comment type="catalytic activity">
    <reaction evidence="11 13">
        <text>N(2)-acetyl-L-ornithine + L-glutamate = N-acetyl-L-glutamate + L-ornithine</text>
        <dbReference type="Rhea" id="RHEA:15349"/>
        <dbReference type="ChEBI" id="CHEBI:29985"/>
        <dbReference type="ChEBI" id="CHEBI:44337"/>
        <dbReference type="ChEBI" id="CHEBI:46911"/>
        <dbReference type="ChEBI" id="CHEBI:57805"/>
        <dbReference type="EC" id="2.3.1.35"/>
    </reaction>
</comment>
<dbReference type="EC" id="2.3.1.1" evidence="13"/>
<dbReference type="Gene3D" id="3.30.2330.10">
    <property type="entry name" value="arginine biosynthesis bifunctional protein suprefamily"/>
    <property type="match status" value="1"/>
</dbReference>
<evidence type="ECO:0000256" key="13">
    <source>
        <dbReference type="HAMAP-Rule" id="MF_01106"/>
    </source>
</evidence>
<feature type="binding site" evidence="13">
    <location>
        <position position="191"/>
    </location>
    <ligand>
        <name>substrate</name>
    </ligand>
</feature>
<dbReference type="Pfam" id="PF01960">
    <property type="entry name" value="ArgJ"/>
    <property type="match status" value="1"/>
</dbReference>
<feature type="site" description="Involved in the stabilization of negative charge on the oxyanion by the formation of the oxyanion hole" evidence="13">
    <location>
        <position position="117"/>
    </location>
</feature>
<dbReference type="InterPro" id="IPR042195">
    <property type="entry name" value="ArgJ_beta_C"/>
</dbReference>
<dbReference type="GO" id="GO:0005737">
    <property type="term" value="C:cytoplasm"/>
    <property type="evidence" value="ECO:0007669"/>
    <property type="project" value="UniProtKB-SubCell"/>
</dbReference>
<dbReference type="CDD" id="cd02152">
    <property type="entry name" value="OAT"/>
    <property type="match status" value="1"/>
</dbReference>
<feature type="active site" description="Nucleophile" evidence="13">
    <location>
        <position position="191"/>
    </location>
</feature>
<dbReference type="OrthoDB" id="9804242at2"/>
<dbReference type="FunFam" id="3.10.20.340:FF:000001">
    <property type="entry name" value="Arginine biosynthesis bifunctional protein ArgJ, chloroplastic"/>
    <property type="match status" value="1"/>
</dbReference>
<dbReference type="UniPathway" id="UPA00068">
    <property type="reaction ID" value="UER00106"/>
</dbReference>
<reference evidence="14 15" key="1">
    <citation type="submission" date="2016-08" db="EMBL/GenBank/DDBJ databases">
        <title>Novel Firmicute Genomes.</title>
        <authorList>
            <person name="Poppleton D.I."/>
            <person name="Gribaldo S."/>
        </authorList>
    </citation>
    <scope>NUCLEOTIDE SEQUENCE [LARGE SCALE GENOMIC DNA]</scope>
    <source>
        <strain evidence="14 15">RAOx-1</strain>
    </source>
</reference>
<feature type="binding site" evidence="13">
    <location>
        <position position="399"/>
    </location>
    <ligand>
        <name>substrate</name>
    </ligand>
</feature>
<dbReference type="PANTHER" id="PTHR23100:SF0">
    <property type="entry name" value="ARGININE BIOSYNTHESIS BIFUNCTIONAL PROTEIN ARGJ, MITOCHONDRIAL"/>
    <property type="match status" value="1"/>
</dbReference>
<evidence type="ECO:0000313" key="15">
    <source>
        <dbReference type="Proteomes" id="UP000284219"/>
    </source>
</evidence>
<feature type="site" description="Involved in the stabilization of negative charge on the oxyanion by the formation of the oxyanion hole" evidence="13">
    <location>
        <position position="118"/>
    </location>
</feature>
<feature type="binding site" evidence="13">
    <location>
        <position position="404"/>
    </location>
    <ligand>
        <name>substrate</name>
    </ligand>
</feature>
<dbReference type="NCBIfam" id="NF003802">
    <property type="entry name" value="PRK05388.1"/>
    <property type="match status" value="1"/>
</dbReference>
<comment type="subcellular location">
    <subcellularLocation>
        <location evidence="1 13">Cytoplasm</location>
    </subcellularLocation>
</comment>
<gene>
    <name evidence="13" type="primary">argJ</name>
    <name evidence="14" type="ORF">BEP19_08010</name>
</gene>
<comment type="pathway">
    <text evidence="13">Amino-acid biosynthesis; L-arginine biosynthesis; L-ornithine and N-acetyl-L-glutamate from L-glutamate and N(2)-acetyl-L-ornithine (cyclic): step 1/1.</text>
</comment>
<name>A0A419SK27_9BACL</name>
<dbReference type="GO" id="GO:0004042">
    <property type="term" value="F:L-glutamate N-acetyltransferase activity"/>
    <property type="evidence" value="ECO:0007669"/>
    <property type="project" value="UniProtKB-UniRule"/>
</dbReference>
<comment type="function">
    <text evidence="12 13">Catalyzes two activities which are involved in the cyclic version of arginine biosynthesis: the synthesis of N-acetylglutamate from glutamate and acetyl-CoA as the acetyl donor, and of ornithine by transacetylation between N(2)-acetylornithine and glutamate.</text>
</comment>
<dbReference type="GO" id="GO:0006526">
    <property type="term" value="P:L-arginine biosynthetic process"/>
    <property type="evidence" value="ECO:0007669"/>
    <property type="project" value="UniProtKB-UniRule"/>
</dbReference>
<feature type="chain" id="PRO_5023357157" description="Arginine biosynthesis bifunctional protein ArgJ beta chain" evidence="13">
    <location>
        <begin position="191"/>
        <end position="404"/>
    </location>
</feature>
<evidence type="ECO:0000256" key="10">
    <source>
        <dbReference type="ARBA" id="ARBA00048372"/>
    </source>
</evidence>
<evidence type="ECO:0000256" key="6">
    <source>
        <dbReference type="ARBA" id="ARBA00022679"/>
    </source>
</evidence>
<comment type="similarity">
    <text evidence="2 13">Belongs to the ArgJ family.</text>
</comment>
<feature type="binding site" evidence="13">
    <location>
        <position position="154"/>
    </location>
    <ligand>
        <name>substrate</name>
    </ligand>
</feature>
<dbReference type="Gene3D" id="3.60.70.12">
    <property type="entry name" value="L-amino peptidase D-ALA esterase/amidase"/>
    <property type="match status" value="1"/>
</dbReference>
<evidence type="ECO:0000256" key="1">
    <source>
        <dbReference type="ARBA" id="ARBA00004496"/>
    </source>
</evidence>
<dbReference type="NCBIfam" id="TIGR00120">
    <property type="entry name" value="ArgJ"/>
    <property type="match status" value="1"/>
</dbReference>
<proteinExistence type="inferred from homology"/>
<evidence type="ECO:0000256" key="7">
    <source>
        <dbReference type="ARBA" id="ARBA00022813"/>
    </source>
</evidence>
<evidence type="ECO:0000256" key="8">
    <source>
        <dbReference type="ARBA" id="ARBA00023268"/>
    </source>
</evidence>